<feature type="transmembrane region" description="Helical" evidence="1">
    <location>
        <begin position="289"/>
        <end position="310"/>
    </location>
</feature>
<comment type="caution">
    <text evidence="2">The sequence shown here is derived from an EMBL/GenBank/DDBJ whole genome shotgun (WGS) entry which is preliminary data.</text>
</comment>
<dbReference type="Proteomes" id="UP000032544">
    <property type="component" value="Unassembled WGS sequence"/>
</dbReference>
<sequence length="316" mass="36799">MDNFFDNQRILQLIWKRKFHFVLIGAIAVVLSAIFSGPAFITPKFKSTARLYPTNIWTMSDESETEQMLEILNSNDIKFRMFDSFDLAKVYDIKKDDPQYITYMLGEYNTNVSTGKTEYETAEISVLDEDPQRASDMCDSIISFFNQKVQELHKTKEKEMVDITGKQLDRKYTELKGYENQLDSIREKYGIISYNNQVDEITRGYMNALAAGRGSAGDTKKIEQLYDNFSKEGSRAYMLENKYNKTIQVIDSLSIVYDTYLTEYEKEITYSHVVEYPFPADKKAYPVRWLIVAFTTLSAVFFALLVFLVLDYRKKD</sequence>
<feature type="transmembrane region" description="Helical" evidence="1">
    <location>
        <begin position="21"/>
        <end position="41"/>
    </location>
</feature>
<dbReference type="STRING" id="1544798.LH29_05815"/>
<dbReference type="GO" id="GO:0004713">
    <property type="term" value="F:protein tyrosine kinase activity"/>
    <property type="evidence" value="ECO:0007669"/>
    <property type="project" value="TreeGrafter"/>
</dbReference>
<dbReference type="PATRIC" id="fig|1544798.3.peg.1170"/>
<dbReference type="OrthoDB" id="1524741at2"/>
<keyword evidence="3" id="KW-1185">Reference proteome</keyword>
<evidence type="ECO:0000256" key="1">
    <source>
        <dbReference type="SAM" id="Phobius"/>
    </source>
</evidence>
<dbReference type="EMBL" id="JRHC01000001">
    <property type="protein sequence ID" value="KJF44938.1"/>
    <property type="molecule type" value="Genomic_DNA"/>
</dbReference>
<protein>
    <recommendedName>
        <fullName evidence="4">Polysaccharide chain length determinant N-terminal domain-containing protein</fullName>
    </recommendedName>
</protein>
<evidence type="ECO:0000313" key="2">
    <source>
        <dbReference type="EMBL" id="KJF44938.1"/>
    </source>
</evidence>
<keyword evidence="1" id="KW-1133">Transmembrane helix</keyword>
<proteinExistence type="predicted"/>
<keyword evidence="1" id="KW-0472">Membrane</keyword>
<dbReference type="PANTHER" id="PTHR32309:SF13">
    <property type="entry name" value="FERRIC ENTEROBACTIN TRANSPORT PROTEIN FEPE"/>
    <property type="match status" value="1"/>
</dbReference>
<accession>A0A0D8JGD9</accession>
<evidence type="ECO:0000313" key="3">
    <source>
        <dbReference type="Proteomes" id="UP000032544"/>
    </source>
</evidence>
<reference evidence="2 3" key="1">
    <citation type="submission" date="2014-09" db="EMBL/GenBank/DDBJ databases">
        <title>Draft Genome Sequence of Draconibacterium sp. JN14CK-3.</title>
        <authorList>
            <person name="Dong C."/>
            <person name="Lai Q."/>
            <person name="Shao Z."/>
        </authorList>
    </citation>
    <scope>NUCLEOTIDE SEQUENCE [LARGE SCALE GENOMIC DNA]</scope>
    <source>
        <strain evidence="2 3">JN14CK-3</strain>
    </source>
</reference>
<dbReference type="RefSeq" id="WP_045026565.1">
    <property type="nucleotide sequence ID" value="NZ_JRHC01000001.1"/>
</dbReference>
<keyword evidence="1" id="KW-0812">Transmembrane</keyword>
<gene>
    <name evidence="2" type="ORF">LH29_05815</name>
</gene>
<dbReference type="InterPro" id="IPR050445">
    <property type="entry name" value="Bact_polysacc_biosynth/exp"/>
</dbReference>
<dbReference type="GO" id="GO:0005886">
    <property type="term" value="C:plasma membrane"/>
    <property type="evidence" value="ECO:0007669"/>
    <property type="project" value="TreeGrafter"/>
</dbReference>
<evidence type="ECO:0008006" key="4">
    <source>
        <dbReference type="Google" id="ProtNLM"/>
    </source>
</evidence>
<name>A0A0D8JGD9_9BACT</name>
<dbReference type="AlphaFoldDB" id="A0A0D8JGD9"/>
<dbReference type="PANTHER" id="PTHR32309">
    <property type="entry name" value="TYROSINE-PROTEIN KINASE"/>
    <property type="match status" value="1"/>
</dbReference>
<organism evidence="2 3">
    <name type="scientific">Draconibacterium sediminis</name>
    <dbReference type="NCBI Taxonomy" id="1544798"/>
    <lineage>
        <taxon>Bacteria</taxon>
        <taxon>Pseudomonadati</taxon>
        <taxon>Bacteroidota</taxon>
        <taxon>Bacteroidia</taxon>
        <taxon>Marinilabiliales</taxon>
        <taxon>Prolixibacteraceae</taxon>
        <taxon>Draconibacterium</taxon>
    </lineage>
</organism>